<dbReference type="AlphaFoldDB" id="A0A810A8Y0"/>
<reference evidence="2" key="2">
    <citation type="submission" date="2020-05" db="EMBL/GenBank/DDBJ databases">
        <title>Complete genome sequence of Bradyrhizobium diazoefficiens XF6 isolated from soybean nodule.</title>
        <authorList>
            <person name="Noda R."/>
            <person name="Kakizaki K."/>
            <person name="Minamisawa K."/>
        </authorList>
    </citation>
    <scope>NUCLEOTIDE SEQUENCE</scope>
    <source>
        <strain evidence="2">XF6</strain>
    </source>
</reference>
<reference evidence="1" key="1">
    <citation type="submission" date="2020-05" db="EMBL/GenBank/DDBJ databases">
        <title>Complete genome sequence of Bradyrhizobium diazoefficiens XF5 isolated from soybean nodule.</title>
        <authorList>
            <person name="Noda R."/>
            <person name="Kakizaki K."/>
            <person name="Minamisawa K."/>
        </authorList>
    </citation>
    <scope>NUCLEOTIDE SEQUENCE</scope>
    <source>
        <strain evidence="1">XF5</strain>
    </source>
</reference>
<protein>
    <submittedName>
        <fullName evidence="1">Uncharacterized protein</fullName>
    </submittedName>
</protein>
<dbReference type="EMBL" id="AP023095">
    <property type="protein sequence ID" value="BCE60327.1"/>
    <property type="molecule type" value="Genomic_DNA"/>
</dbReference>
<evidence type="ECO:0000313" key="1">
    <source>
        <dbReference type="EMBL" id="BCE60327.1"/>
    </source>
</evidence>
<sequence length="166" mass="17746">MQVTTILENGLQRKVAAQDIMAALLVPEHGASLHTMIVPGGSKIVANVGLSPGGGLSKHARRVAIDAHDVVQFYVHAEGCADQVPDFHASTLRWAFGRSAQIAIWCEPGDGHYDALGEWLVTAANAGATFQTIINTTPLHGGAWRVAVDRWKGRNSDVRMFGPEGL</sequence>
<accession>A0A810A8Y0</accession>
<name>A0A810A8Y0_9BRAD</name>
<organism evidence="1">
    <name type="scientific">Bradyrhizobium diazoefficiens</name>
    <dbReference type="NCBI Taxonomy" id="1355477"/>
    <lineage>
        <taxon>Bacteria</taxon>
        <taxon>Pseudomonadati</taxon>
        <taxon>Pseudomonadota</taxon>
        <taxon>Alphaproteobacteria</taxon>
        <taxon>Hyphomicrobiales</taxon>
        <taxon>Nitrobacteraceae</taxon>
        <taxon>Bradyrhizobium</taxon>
    </lineage>
</organism>
<gene>
    <name evidence="1" type="ORF">XF5B_78390</name>
    <name evidence="2" type="ORF">XF6B_78100</name>
</gene>
<dbReference type="EMBL" id="AP023096">
    <property type="protein sequence ID" value="BCE69011.1"/>
    <property type="molecule type" value="Genomic_DNA"/>
</dbReference>
<evidence type="ECO:0000313" key="2">
    <source>
        <dbReference type="EMBL" id="BCE69011.1"/>
    </source>
</evidence>
<proteinExistence type="predicted"/>